<reference evidence="1" key="1">
    <citation type="journal article" date="2017" name="Nature">
        <title>The sunflower genome provides insights into oil metabolism, flowering and Asterid evolution.</title>
        <authorList>
            <person name="Badouin H."/>
            <person name="Gouzy J."/>
            <person name="Grassa C.J."/>
            <person name="Murat F."/>
            <person name="Staton S.E."/>
            <person name="Cottret L."/>
            <person name="Lelandais-Briere C."/>
            <person name="Owens G.L."/>
            <person name="Carrere S."/>
            <person name="Mayjonade B."/>
            <person name="Legrand L."/>
            <person name="Gill N."/>
            <person name="Kane N.C."/>
            <person name="Bowers J.E."/>
            <person name="Hubner S."/>
            <person name="Bellec A."/>
            <person name="Berard A."/>
            <person name="Berges H."/>
            <person name="Blanchet N."/>
            <person name="Boniface M.C."/>
            <person name="Brunel D."/>
            <person name="Catrice O."/>
            <person name="Chaidir N."/>
            <person name="Claudel C."/>
            <person name="Donnadieu C."/>
            <person name="Faraut T."/>
            <person name="Fievet G."/>
            <person name="Helmstetter N."/>
            <person name="King M."/>
            <person name="Knapp S.J."/>
            <person name="Lai Z."/>
            <person name="Le Paslier M.C."/>
            <person name="Lippi Y."/>
            <person name="Lorenzon L."/>
            <person name="Mandel J.R."/>
            <person name="Marage G."/>
            <person name="Marchand G."/>
            <person name="Marquand E."/>
            <person name="Bret-Mestries E."/>
            <person name="Morien E."/>
            <person name="Nambeesan S."/>
            <person name="Nguyen T."/>
            <person name="Pegot-Espagnet P."/>
            <person name="Pouilly N."/>
            <person name="Raftis F."/>
            <person name="Sallet E."/>
            <person name="Schiex T."/>
            <person name="Thomas J."/>
            <person name="Vandecasteele C."/>
            <person name="Vares D."/>
            <person name="Vear F."/>
            <person name="Vautrin S."/>
            <person name="Crespi M."/>
            <person name="Mangin B."/>
            <person name="Burke J.M."/>
            <person name="Salse J."/>
            <person name="Munos S."/>
            <person name="Vincourt P."/>
            <person name="Rieseberg L.H."/>
            <person name="Langlade N.B."/>
        </authorList>
    </citation>
    <scope>NUCLEOTIDE SEQUENCE</scope>
    <source>
        <tissue evidence="1">Leaves</tissue>
    </source>
</reference>
<organism evidence="1 2">
    <name type="scientific">Helianthus annuus</name>
    <name type="common">Common sunflower</name>
    <dbReference type="NCBI Taxonomy" id="4232"/>
    <lineage>
        <taxon>Eukaryota</taxon>
        <taxon>Viridiplantae</taxon>
        <taxon>Streptophyta</taxon>
        <taxon>Embryophyta</taxon>
        <taxon>Tracheophyta</taxon>
        <taxon>Spermatophyta</taxon>
        <taxon>Magnoliopsida</taxon>
        <taxon>eudicotyledons</taxon>
        <taxon>Gunneridae</taxon>
        <taxon>Pentapetalae</taxon>
        <taxon>asterids</taxon>
        <taxon>campanulids</taxon>
        <taxon>Asterales</taxon>
        <taxon>Asteraceae</taxon>
        <taxon>Asteroideae</taxon>
        <taxon>Heliantheae alliance</taxon>
        <taxon>Heliantheae</taxon>
        <taxon>Helianthus</taxon>
    </lineage>
</organism>
<accession>A0A9K3IM50</accession>
<proteinExistence type="predicted"/>
<reference evidence="1" key="2">
    <citation type="submission" date="2020-06" db="EMBL/GenBank/DDBJ databases">
        <title>Helianthus annuus Genome sequencing and assembly Release 2.</title>
        <authorList>
            <person name="Gouzy J."/>
            <person name="Langlade N."/>
            <person name="Munos S."/>
        </authorList>
    </citation>
    <scope>NUCLEOTIDE SEQUENCE</scope>
    <source>
        <tissue evidence="1">Leaves</tissue>
    </source>
</reference>
<protein>
    <submittedName>
        <fullName evidence="1">Uncharacterized protein</fullName>
    </submittedName>
</protein>
<dbReference type="Gramene" id="mRNA:HanXRQr2_Chr07g0299471">
    <property type="protein sequence ID" value="CDS:HanXRQr2_Chr07g0299471.1"/>
    <property type="gene ID" value="HanXRQr2_Chr07g0299471"/>
</dbReference>
<evidence type="ECO:0000313" key="2">
    <source>
        <dbReference type="Proteomes" id="UP000215914"/>
    </source>
</evidence>
<dbReference type="Proteomes" id="UP000215914">
    <property type="component" value="Unassembled WGS sequence"/>
</dbReference>
<sequence length="71" mass="8411">MRWHSLIGGFILKAPRHPYARKYHTVTLKNKNLNMIFTLLSKILLRILFNGVLEFINRIQFMIMQPITNNA</sequence>
<keyword evidence="2" id="KW-1185">Reference proteome</keyword>
<evidence type="ECO:0000313" key="1">
    <source>
        <dbReference type="EMBL" id="KAF5798991.1"/>
    </source>
</evidence>
<dbReference type="EMBL" id="MNCJ02000322">
    <property type="protein sequence ID" value="KAF5798991.1"/>
    <property type="molecule type" value="Genomic_DNA"/>
</dbReference>
<dbReference type="AlphaFoldDB" id="A0A9K3IM50"/>
<comment type="caution">
    <text evidence="1">The sequence shown here is derived from an EMBL/GenBank/DDBJ whole genome shotgun (WGS) entry which is preliminary data.</text>
</comment>
<gene>
    <name evidence="1" type="ORF">HanXRQr2_Chr07g0299471</name>
</gene>
<name>A0A9K3IM50_HELAN</name>